<sequence length="103" mass="11426">MFRSLVNETLNDRYVAISVSHTENLEYAFPNYTLILSTQCEANIQKNGILDIRSLLLPSFSQKELHDSTCSSPPLALSFLIGIADLGFGKCSINSELNKLSIM</sequence>
<organism evidence="1 2">
    <name type="scientific">Caerostris darwini</name>
    <dbReference type="NCBI Taxonomy" id="1538125"/>
    <lineage>
        <taxon>Eukaryota</taxon>
        <taxon>Metazoa</taxon>
        <taxon>Ecdysozoa</taxon>
        <taxon>Arthropoda</taxon>
        <taxon>Chelicerata</taxon>
        <taxon>Arachnida</taxon>
        <taxon>Araneae</taxon>
        <taxon>Araneomorphae</taxon>
        <taxon>Entelegynae</taxon>
        <taxon>Araneoidea</taxon>
        <taxon>Araneidae</taxon>
        <taxon>Caerostris</taxon>
    </lineage>
</organism>
<comment type="caution">
    <text evidence="1">The sequence shown here is derived from an EMBL/GenBank/DDBJ whole genome shotgun (WGS) entry which is preliminary data.</text>
</comment>
<keyword evidence="2" id="KW-1185">Reference proteome</keyword>
<gene>
    <name evidence="1" type="ORF">CDAR_60501</name>
</gene>
<dbReference type="EMBL" id="BPLQ01014475">
    <property type="protein sequence ID" value="GIY80077.1"/>
    <property type="molecule type" value="Genomic_DNA"/>
</dbReference>
<dbReference type="AlphaFoldDB" id="A0AAV4WBF7"/>
<evidence type="ECO:0000313" key="2">
    <source>
        <dbReference type="Proteomes" id="UP001054837"/>
    </source>
</evidence>
<reference evidence="1 2" key="1">
    <citation type="submission" date="2021-06" db="EMBL/GenBank/DDBJ databases">
        <title>Caerostris darwini draft genome.</title>
        <authorList>
            <person name="Kono N."/>
            <person name="Arakawa K."/>
        </authorList>
    </citation>
    <scope>NUCLEOTIDE SEQUENCE [LARGE SCALE GENOMIC DNA]</scope>
</reference>
<name>A0AAV4WBF7_9ARAC</name>
<evidence type="ECO:0000313" key="1">
    <source>
        <dbReference type="EMBL" id="GIY80077.1"/>
    </source>
</evidence>
<accession>A0AAV4WBF7</accession>
<protein>
    <submittedName>
        <fullName evidence="1">Uncharacterized protein</fullName>
    </submittedName>
</protein>
<dbReference type="Proteomes" id="UP001054837">
    <property type="component" value="Unassembled WGS sequence"/>
</dbReference>
<proteinExistence type="predicted"/>